<gene>
    <name evidence="1" type="ORF">E5329_03775</name>
</gene>
<evidence type="ECO:0000313" key="2">
    <source>
        <dbReference type="Proteomes" id="UP000304953"/>
    </source>
</evidence>
<protein>
    <submittedName>
        <fullName evidence="1">Uncharacterized protein</fullName>
    </submittedName>
</protein>
<organism evidence="1 2">
    <name type="scientific">Petralouisia muris</name>
    <dbReference type="NCBI Taxonomy" id="3032872"/>
    <lineage>
        <taxon>Bacteria</taxon>
        <taxon>Bacillati</taxon>
        <taxon>Bacillota</taxon>
        <taxon>Clostridia</taxon>
        <taxon>Lachnospirales</taxon>
        <taxon>Lachnospiraceae</taxon>
        <taxon>Petralouisia</taxon>
    </lineage>
</organism>
<keyword evidence="2" id="KW-1185">Reference proteome</keyword>
<comment type="caution">
    <text evidence="1">The sequence shown here is derived from an EMBL/GenBank/DDBJ whole genome shotgun (WGS) entry which is preliminary data.</text>
</comment>
<dbReference type="Proteomes" id="UP000304953">
    <property type="component" value="Unassembled WGS sequence"/>
</dbReference>
<evidence type="ECO:0000313" key="1">
    <source>
        <dbReference type="EMBL" id="TGY97734.1"/>
    </source>
</evidence>
<accession>A0AC61S1G4</accession>
<proteinExistence type="predicted"/>
<sequence length="274" mass="32345">MSVQRKKFFNAVPIFRTMRCQAFGDRRQWFLWFVIQSAASFFYLYRMNYHYVYEYGLMPCKADFFIWMDMLPAKYTFVLPLALCIFMKIGKELESEQYLIRKIHRRSVWYEMFIRTAVVSVLLTAVTVMAVSFSAALNDYAFMNWNEKRSLYWFFMNGQVCARTISFWKVIFCFSSLNFLNYFFTGMVAAVTRIIIVSPIPAWIFCLGTALFDYGRSHPLFFYGKYSVAYANWAETHFLRMAFSGGIPILLMFAGGMAAIRRKNYYGKANIQEK</sequence>
<dbReference type="EMBL" id="SRYA01000005">
    <property type="protein sequence ID" value="TGY97734.1"/>
    <property type="molecule type" value="Genomic_DNA"/>
</dbReference>
<reference evidence="1" key="1">
    <citation type="submission" date="2019-04" db="EMBL/GenBank/DDBJ databases">
        <title>Microbes associate with the intestines of laboratory mice.</title>
        <authorList>
            <person name="Navarre W."/>
            <person name="Wong E."/>
            <person name="Huang K."/>
            <person name="Tropini C."/>
            <person name="Ng K."/>
            <person name="Yu B."/>
        </authorList>
    </citation>
    <scope>NUCLEOTIDE SEQUENCE</scope>
    <source>
        <strain evidence="1">NM01_1-7b</strain>
    </source>
</reference>
<name>A0AC61S1G4_9FIRM</name>